<keyword evidence="7" id="KW-0966">Cell projection</keyword>
<evidence type="ECO:0000256" key="5">
    <source>
        <dbReference type="ARBA" id="ARBA00022737"/>
    </source>
</evidence>
<keyword evidence="6" id="KW-0969">Cilium</keyword>
<feature type="compositionally biased region" description="Polar residues" evidence="9">
    <location>
        <begin position="317"/>
        <end position="337"/>
    </location>
</feature>
<dbReference type="RefSeq" id="XP_003245310.1">
    <property type="nucleotide sequence ID" value="XM_003245262.3"/>
</dbReference>
<dbReference type="PANTHER" id="PTHR45973:SF9">
    <property type="entry name" value="LEUCINE-RICH REPEAT-CONTAINING PROTEIN 46"/>
    <property type="match status" value="1"/>
</dbReference>
<protein>
    <recommendedName>
        <fullName evidence="8">Dynein axonemal assembly factor 1 homolog</fullName>
    </recommendedName>
</protein>
<dbReference type="InterPro" id="IPR025875">
    <property type="entry name" value="Leu-rich_rpt_4"/>
</dbReference>
<feature type="region of interest" description="Disordered" evidence="9">
    <location>
        <begin position="314"/>
        <end position="344"/>
    </location>
</feature>
<dbReference type="PROSITE" id="PS51450">
    <property type="entry name" value="LRR"/>
    <property type="match status" value="3"/>
</dbReference>
<evidence type="ECO:0000256" key="7">
    <source>
        <dbReference type="ARBA" id="ARBA00023273"/>
    </source>
</evidence>
<dbReference type="InterPro" id="IPR001611">
    <property type="entry name" value="Leu-rich_rpt"/>
</dbReference>
<evidence type="ECO:0000256" key="9">
    <source>
        <dbReference type="SAM" id="MobiDB-lite"/>
    </source>
</evidence>
<evidence type="ECO:0000256" key="3">
    <source>
        <dbReference type="ARBA" id="ARBA00006453"/>
    </source>
</evidence>
<dbReference type="PANTHER" id="PTHR45973">
    <property type="entry name" value="PROTEIN PHOSPHATASE 1 REGULATORY SUBUNIT SDS22-RELATED"/>
    <property type="match status" value="1"/>
</dbReference>
<reference evidence="11" key="1">
    <citation type="submission" date="2010-06" db="EMBL/GenBank/DDBJ databases">
        <authorList>
            <person name="Jiang H."/>
            <person name="Abraham K."/>
            <person name="Ali S."/>
            <person name="Alsbrooks S.L."/>
            <person name="Anim B.N."/>
            <person name="Anosike U.S."/>
            <person name="Attaway T."/>
            <person name="Bandaranaike D.P."/>
            <person name="Battles P.K."/>
            <person name="Bell S.N."/>
            <person name="Bell A.V."/>
            <person name="Beltran B."/>
            <person name="Bickham C."/>
            <person name="Bustamante Y."/>
            <person name="Caleb T."/>
            <person name="Canada A."/>
            <person name="Cardenas V."/>
            <person name="Carter K."/>
            <person name="Chacko J."/>
            <person name="Chandrabose M.N."/>
            <person name="Chavez D."/>
            <person name="Chavez A."/>
            <person name="Chen L."/>
            <person name="Chu H.-S."/>
            <person name="Claassen K.J."/>
            <person name="Cockrell R."/>
            <person name="Collins M."/>
            <person name="Cooper J.A."/>
            <person name="Cree A."/>
            <person name="Curry S.M."/>
            <person name="Da Y."/>
            <person name="Dao M.D."/>
            <person name="Das B."/>
            <person name="Davila M.-L."/>
            <person name="Davy-Carroll L."/>
            <person name="Denson S."/>
            <person name="Dinh H."/>
            <person name="Ebong V.E."/>
            <person name="Edwards J.R."/>
            <person name="Egan A."/>
            <person name="El-Daye J."/>
            <person name="Escobedo L."/>
            <person name="Fernandez S."/>
            <person name="Fernando P.R."/>
            <person name="Flagg N."/>
            <person name="Forbes L.D."/>
            <person name="Fowler R.G."/>
            <person name="Fu Q."/>
            <person name="Gabisi R.A."/>
            <person name="Ganer J."/>
            <person name="Garbino Pronczuk A."/>
            <person name="Garcia R.M."/>
            <person name="Garner T."/>
            <person name="Garrett T.E."/>
            <person name="Gonzalez D.A."/>
            <person name="Hamid H."/>
            <person name="Hawkins E.S."/>
            <person name="Hirani K."/>
            <person name="Hogues M.E."/>
            <person name="Hollins B."/>
            <person name="Hsiao C.-H."/>
            <person name="Jabil R."/>
            <person name="James M.L."/>
            <person name="Jhangiani S.N."/>
            <person name="Johnson B."/>
            <person name="Johnson Q."/>
            <person name="Joshi V."/>
            <person name="Kalu J.B."/>
            <person name="Kam C."/>
            <person name="Kashfia A."/>
            <person name="Keebler J."/>
            <person name="Kisamo H."/>
            <person name="Kovar C.L."/>
            <person name="Lago L.A."/>
            <person name="Lai C.-Y."/>
            <person name="Laidlaw J."/>
            <person name="Lara F."/>
            <person name="Le T.-K."/>
            <person name="Lee S.L."/>
            <person name="Legall F.H."/>
            <person name="Lemon S.J."/>
            <person name="Lewis L.R."/>
            <person name="Li B."/>
            <person name="Liu Y."/>
            <person name="Liu Y.-S."/>
            <person name="Lopez J."/>
            <person name="Lozado R.J."/>
            <person name="Lu J."/>
            <person name="Madu R.C."/>
            <person name="Maheshwari M."/>
            <person name="Maheshwari R."/>
            <person name="Malloy K."/>
            <person name="Martinez E."/>
            <person name="Mathew T."/>
            <person name="Mercado I.C."/>
            <person name="Mercado C."/>
            <person name="Meyer B."/>
            <person name="Montgomery K."/>
            <person name="Morgan M.B."/>
            <person name="Munidasa M."/>
            <person name="Nazareth L.V."/>
            <person name="Nelson J."/>
            <person name="Ng B.M."/>
            <person name="Nguyen N.B."/>
            <person name="Nguyen P.Q."/>
            <person name="Nguyen T."/>
            <person name="Obregon M."/>
            <person name="Okwuonu G.O."/>
            <person name="Onwere C.G."/>
            <person name="Orozco G."/>
            <person name="Parra A."/>
            <person name="Patel S."/>
            <person name="Patil S."/>
            <person name="Perez A."/>
            <person name="Perez Y."/>
            <person name="Pham C."/>
            <person name="Primus E.L."/>
            <person name="Pu L.-L."/>
            <person name="Puazo M."/>
            <person name="Qin X."/>
            <person name="Quiroz J.B."/>
            <person name="Reese J."/>
            <person name="Richards S."/>
            <person name="Rives C.M."/>
            <person name="Robberts R."/>
            <person name="Ruiz S.J."/>
            <person name="Ruiz M.J."/>
            <person name="Santibanez J."/>
            <person name="Schneider B.W."/>
            <person name="Sisson I."/>
            <person name="Smith M."/>
            <person name="Sodergren E."/>
            <person name="Song X.-Z."/>
            <person name="Song B.B."/>
            <person name="Summersgill H."/>
            <person name="Thelus R."/>
            <person name="Thornton R.D."/>
            <person name="Trejos Z.Y."/>
            <person name="Usmani K."/>
            <person name="Vattathil S."/>
            <person name="Villasana D."/>
            <person name="Walker D.L."/>
            <person name="Wang S."/>
            <person name="Wang K."/>
            <person name="White C.S."/>
            <person name="Williams A.C."/>
            <person name="Williamson J."/>
            <person name="Wilson K."/>
            <person name="Woghiren I.O."/>
            <person name="Woodworth J.R."/>
            <person name="Worley K.C."/>
            <person name="Wright R.A."/>
            <person name="Wu W."/>
            <person name="Young L."/>
            <person name="Zhang L."/>
            <person name="Zhang J."/>
            <person name="Zhu Y."/>
            <person name="Muzny D.M."/>
            <person name="Weinstock G."/>
            <person name="Gibbs R.A."/>
        </authorList>
    </citation>
    <scope>NUCLEOTIDE SEQUENCE [LARGE SCALE GENOMIC DNA]</scope>
    <source>
        <strain evidence="11">LSR1</strain>
    </source>
</reference>
<dbReference type="Pfam" id="PF12799">
    <property type="entry name" value="LRR_4"/>
    <property type="match status" value="1"/>
</dbReference>
<dbReference type="GeneID" id="100575600"/>
<evidence type="ECO:0000256" key="8">
    <source>
        <dbReference type="ARBA" id="ARBA00024433"/>
    </source>
</evidence>
<reference evidence="10" key="2">
    <citation type="submission" date="2022-06" db="UniProtKB">
        <authorList>
            <consortium name="EnsemblMetazoa"/>
        </authorList>
    </citation>
    <scope>IDENTIFICATION</scope>
</reference>
<evidence type="ECO:0000256" key="6">
    <source>
        <dbReference type="ARBA" id="ARBA00023069"/>
    </source>
</evidence>
<dbReference type="InterPro" id="IPR050576">
    <property type="entry name" value="Cilia_flagella_integrity"/>
</dbReference>
<evidence type="ECO:0000313" key="11">
    <source>
        <dbReference type="Proteomes" id="UP000007819"/>
    </source>
</evidence>
<evidence type="ECO:0000313" key="10">
    <source>
        <dbReference type="EnsemblMetazoa" id="XP_003245310.1"/>
    </source>
</evidence>
<dbReference type="Proteomes" id="UP000007819">
    <property type="component" value="Chromosome X"/>
</dbReference>
<dbReference type="Gene3D" id="3.80.10.10">
    <property type="entry name" value="Ribonuclease Inhibitor"/>
    <property type="match status" value="1"/>
</dbReference>
<dbReference type="EnsemblMetazoa" id="XM_003245262.4">
    <property type="protein sequence ID" value="XP_003245310.1"/>
    <property type="gene ID" value="LOC100575600"/>
</dbReference>
<comment type="subcellular location">
    <subcellularLocation>
        <location evidence="2">Cell projection</location>
        <location evidence="2">Cilium</location>
    </subcellularLocation>
</comment>
<evidence type="ECO:0000256" key="2">
    <source>
        <dbReference type="ARBA" id="ARBA00004138"/>
    </source>
</evidence>
<dbReference type="KEGG" id="api:100575600"/>
<comment type="similarity">
    <text evidence="3">Belongs to the DNAAF1 family.</text>
</comment>
<dbReference type="GO" id="GO:0005929">
    <property type="term" value="C:cilium"/>
    <property type="evidence" value="ECO:0007669"/>
    <property type="project" value="UniProtKB-SubCell"/>
</dbReference>
<evidence type="ECO:0000256" key="1">
    <source>
        <dbReference type="ARBA" id="ARBA00003843"/>
    </source>
</evidence>
<dbReference type="AlphaFoldDB" id="A0A8R2A840"/>
<comment type="function">
    <text evidence="1">Cilium-specific protein required for cilia structures.</text>
</comment>
<keyword evidence="4" id="KW-0433">Leucine-rich repeat</keyword>
<accession>A0A8R2A840</accession>
<evidence type="ECO:0000256" key="4">
    <source>
        <dbReference type="ARBA" id="ARBA00022614"/>
    </source>
</evidence>
<keyword evidence="5" id="KW-0677">Repeat</keyword>
<dbReference type="InterPro" id="IPR032675">
    <property type="entry name" value="LRR_dom_sf"/>
</dbReference>
<organism evidence="10 11">
    <name type="scientific">Acyrthosiphon pisum</name>
    <name type="common">Pea aphid</name>
    <dbReference type="NCBI Taxonomy" id="7029"/>
    <lineage>
        <taxon>Eukaryota</taxon>
        <taxon>Metazoa</taxon>
        <taxon>Ecdysozoa</taxon>
        <taxon>Arthropoda</taxon>
        <taxon>Hexapoda</taxon>
        <taxon>Insecta</taxon>
        <taxon>Pterygota</taxon>
        <taxon>Neoptera</taxon>
        <taxon>Paraneoptera</taxon>
        <taxon>Hemiptera</taxon>
        <taxon>Sternorrhyncha</taxon>
        <taxon>Aphidomorpha</taxon>
        <taxon>Aphidoidea</taxon>
        <taxon>Aphididae</taxon>
        <taxon>Macrosiphini</taxon>
        <taxon>Acyrthosiphon</taxon>
    </lineage>
</organism>
<proteinExistence type="inferred from homology"/>
<dbReference type="OrthoDB" id="27917at2759"/>
<name>A0A8R2A840_ACYPI</name>
<dbReference type="SUPFAM" id="SSF52058">
    <property type="entry name" value="L domain-like"/>
    <property type="match status" value="1"/>
</dbReference>
<keyword evidence="11" id="KW-1185">Reference proteome</keyword>
<dbReference type="SMART" id="SM00365">
    <property type="entry name" value="LRR_SD22"/>
    <property type="match status" value="3"/>
</dbReference>
<sequence length="524" mass="61696">MNQSQVISSEIIKKSYLKHECSKEVALILSLEQEFDWLIITKLNLSLLNIVHIVGLRLVTNLQCLTLSHNKIKKIENLDCLMKLEELNLSYNRITTIENLDHLTKLNVLSLSGNYISELKNLDNSSQLQAFYISHNEIIDINQIFYLKRFKYLQCMELSNNPATDNNRQLIVDQFPKLIYLDNKYITAEERSLPVEPNDEYSLVGSKVLAESNIIHKAFLNENDGITFFNYLYYEDVDGELLSKWNSTVKVAFEKYKKQITDSAMELFNTSLQKLTVRDEMFSKFKMSHNRFERKLTYKSRDILKEFEERRRIRMAPSSQEQSSDFDSNETSISQDSDNVEHSNEQISIESFIPVSESDIIALKMKLHEKNNYMNKSITDMISKYTNFVEEELKSFLELLVPIFFNMREIVSTYSEILSENIRLAVNNPIKVIPKEFINHFGDRFSINDAAVKMSDKHMEMIYKREEKLNSDAKKWAEQLIKDLKNSEKQRFWMVFEEITKYYDNVSSWLKASEELYILDKLYN</sequence>